<gene>
    <name evidence="7" type="ORF">MFLAVUS_004910</name>
</gene>
<feature type="region of interest" description="Disordered" evidence="5">
    <location>
        <begin position="1"/>
        <end position="28"/>
    </location>
</feature>
<feature type="domain" description="PHD-type" evidence="6">
    <location>
        <begin position="37"/>
        <end position="88"/>
    </location>
</feature>
<dbReference type="Proteomes" id="UP001473302">
    <property type="component" value="Unassembled WGS sequence"/>
</dbReference>
<protein>
    <recommendedName>
        <fullName evidence="6">PHD-type domain-containing protein</fullName>
    </recommendedName>
</protein>
<proteinExistence type="predicted"/>
<dbReference type="PROSITE" id="PS50016">
    <property type="entry name" value="ZF_PHD_2"/>
    <property type="match status" value="1"/>
</dbReference>
<evidence type="ECO:0000256" key="3">
    <source>
        <dbReference type="ARBA" id="ARBA00022833"/>
    </source>
</evidence>
<feature type="compositionally biased region" description="Low complexity" evidence="5">
    <location>
        <begin position="1"/>
        <end position="14"/>
    </location>
</feature>
<dbReference type="Gene3D" id="3.30.40.10">
    <property type="entry name" value="Zinc/RING finger domain, C3HC4 (zinc finger)"/>
    <property type="match status" value="1"/>
</dbReference>
<dbReference type="CDD" id="cd15534">
    <property type="entry name" value="PHD2_PHF12_Rco1"/>
    <property type="match status" value="1"/>
</dbReference>
<dbReference type="PANTHER" id="PTHR47636">
    <property type="entry name" value="TRANSCRIPTIONAL REGULATORY PROTEIN RCO1"/>
    <property type="match status" value="1"/>
</dbReference>
<dbReference type="SMART" id="SM00249">
    <property type="entry name" value="PHD"/>
    <property type="match status" value="2"/>
</dbReference>
<comment type="caution">
    <text evidence="7">The sequence shown here is derived from an EMBL/GenBank/DDBJ whole genome shotgun (WGS) entry which is preliminary data.</text>
</comment>
<dbReference type="Gene3D" id="2.30.30.1150">
    <property type="match status" value="1"/>
</dbReference>
<evidence type="ECO:0000256" key="2">
    <source>
        <dbReference type="ARBA" id="ARBA00022771"/>
    </source>
</evidence>
<dbReference type="SUPFAM" id="SSF57903">
    <property type="entry name" value="FYVE/PHD zinc finger"/>
    <property type="match status" value="2"/>
</dbReference>
<evidence type="ECO:0000313" key="8">
    <source>
        <dbReference type="Proteomes" id="UP001473302"/>
    </source>
</evidence>
<keyword evidence="8" id="KW-1185">Reference proteome</keyword>
<dbReference type="InterPro" id="IPR019787">
    <property type="entry name" value="Znf_PHD-finger"/>
</dbReference>
<evidence type="ECO:0000256" key="1">
    <source>
        <dbReference type="ARBA" id="ARBA00022723"/>
    </source>
</evidence>
<dbReference type="InterPro" id="IPR011011">
    <property type="entry name" value="Znf_FYVE_PHD"/>
</dbReference>
<dbReference type="PROSITE" id="PS01359">
    <property type="entry name" value="ZF_PHD_1"/>
    <property type="match status" value="1"/>
</dbReference>
<dbReference type="Pfam" id="PF00628">
    <property type="entry name" value="PHD"/>
    <property type="match status" value="2"/>
</dbReference>
<dbReference type="EMBL" id="BAABUK010000010">
    <property type="protein sequence ID" value="GAA5811473.1"/>
    <property type="molecule type" value="Genomic_DNA"/>
</dbReference>
<evidence type="ECO:0000259" key="6">
    <source>
        <dbReference type="PROSITE" id="PS50016"/>
    </source>
</evidence>
<dbReference type="InterPro" id="IPR052819">
    <property type="entry name" value="Chromatin_regulatory_protein"/>
</dbReference>
<evidence type="ECO:0000313" key="7">
    <source>
        <dbReference type="EMBL" id="GAA5811473.1"/>
    </source>
</evidence>
<dbReference type="InterPro" id="IPR019786">
    <property type="entry name" value="Zinc_finger_PHD-type_CS"/>
</dbReference>
<evidence type="ECO:0000256" key="5">
    <source>
        <dbReference type="SAM" id="MobiDB-lite"/>
    </source>
</evidence>
<name>A0ABP9YX72_9FUNG</name>
<dbReference type="InterPro" id="IPR013083">
    <property type="entry name" value="Znf_RING/FYVE/PHD"/>
</dbReference>
<keyword evidence="1" id="KW-0479">Metal-binding</keyword>
<reference evidence="7 8" key="1">
    <citation type="submission" date="2024-04" db="EMBL/GenBank/DDBJ databases">
        <title>genome sequences of Mucor flavus KT1a and Helicostylum pulchrum KT1b strains isolated from the surface of a dry-aged beef.</title>
        <authorList>
            <person name="Toyotome T."/>
            <person name="Hosono M."/>
            <person name="Torimaru M."/>
            <person name="Fukuda K."/>
            <person name="Mikami N."/>
        </authorList>
    </citation>
    <scope>NUCLEOTIDE SEQUENCE [LARGE SCALE GENOMIC DNA]</scope>
    <source>
        <strain evidence="7 8">KT1a</strain>
    </source>
</reference>
<keyword evidence="3" id="KW-0862">Zinc</keyword>
<dbReference type="InterPro" id="IPR001965">
    <property type="entry name" value="Znf_PHD"/>
</dbReference>
<keyword evidence="2 4" id="KW-0863">Zinc-finger</keyword>
<sequence length="315" mass="36288">MKSKKSTPVSTPTPTDHKRTKRKTMHDSNTTVNINNHDVCDACGGHGQFLCCDACPNAFHFTCVEPPLTCDDVKKLKGDWYCNECKPRKTKRTQDERSYTGLFLPLIENIKSKNPKTFRLPTSITQHFKGVSSDKQGRYVDTSRIKPARYNRNGYVEHPDYNQLKDKNGKFRCCYFCRMTALKKPMIACDYCTLYWHLDCLTPPLTIPPNPARKWRCPNHFEHFIKPKREVRDPSTTTVITINDENRIPPTTFNQGLSILIEKELKELEDNKHVNNKPPKKVKTEDVIVSKTGTVYRLPVDPVSLNFSKYIETCA</sequence>
<accession>A0ABP9YX72</accession>
<dbReference type="PANTHER" id="PTHR47636:SF1">
    <property type="entry name" value="TRANSCRIPTIONAL REGULATORY PROTEIN RCO1"/>
    <property type="match status" value="1"/>
</dbReference>
<evidence type="ECO:0000256" key="4">
    <source>
        <dbReference type="PROSITE-ProRule" id="PRU00146"/>
    </source>
</evidence>
<organism evidence="7 8">
    <name type="scientific">Mucor flavus</name>
    <dbReference type="NCBI Taxonomy" id="439312"/>
    <lineage>
        <taxon>Eukaryota</taxon>
        <taxon>Fungi</taxon>
        <taxon>Fungi incertae sedis</taxon>
        <taxon>Mucoromycota</taxon>
        <taxon>Mucoromycotina</taxon>
        <taxon>Mucoromycetes</taxon>
        <taxon>Mucorales</taxon>
        <taxon>Mucorineae</taxon>
        <taxon>Mucoraceae</taxon>
        <taxon>Mucor</taxon>
    </lineage>
</organism>